<gene>
    <name evidence="2" type="ORF">DVS28_a3661</name>
</gene>
<reference evidence="2 3" key="1">
    <citation type="submission" date="2018-09" db="EMBL/GenBank/DDBJ databases">
        <title>Complete genome sequence of Euzebya sp. DY32-46 isolated from seawater of Pacific Ocean.</title>
        <authorList>
            <person name="Xu L."/>
            <person name="Wu Y.-H."/>
            <person name="Xu X.-W."/>
        </authorList>
    </citation>
    <scope>NUCLEOTIDE SEQUENCE [LARGE SCALE GENOMIC DNA]</scope>
    <source>
        <strain evidence="2 3">DY32-46</strain>
    </source>
</reference>
<feature type="region of interest" description="Disordered" evidence="1">
    <location>
        <begin position="189"/>
        <end position="210"/>
    </location>
</feature>
<evidence type="ECO:0000313" key="2">
    <source>
        <dbReference type="EMBL" id="AXV08334.1"/>
    </source>
</evidence>
<proteinExistence type="predicted"/>
<accession>A0A346Y1I7</accession>
<feature type="region of interest" description="Disordered" evidence="1">
    <location>
        <begin position="622"/>
        <end position="646"/>
    </location>
</feature>
<dbReference type="RefSeq" id="WP_114592694.1">
    <property type="nucleotide sequence ID" value="NZ_CP031165.1"/>
</dbReference>
<sequence>MPASSLLLTAIPHGVDADDPLVDNGGGDTMRVLVHLAPRLRTPGTLADHPHWVDWPATLAGVSWSVRFPDLGVPDIPATPVGTAAESARWTAVLPPDTPVDAHAYQGFDHRPLVSYQSTAIIEFLADRWGRVGAISPTDHPFFADLVGDDDGFGAIGFEALWARPTTEETGPQRRARLRAEIAAEINAASDSPADWATPAAGPLPADPEARRDELGRRFLRLARFHNRDRIGVHENDAMPEEPFLPDVHRVLAAVRRHPTLERLLGTVVELVFPAPGATSTSTAVQVLATLPAGIDVVSARTMCTVQPQAFRAVSATPGQTDLVDGYLALGDPSRFAVVTIDPDGGGLKALQFADNLARSRVLVGPDTYEPFSAATPEAYALPSQSSAGLAVVRPGRAQGMAARLAAVTAINAVAFTGDGTPAGEPTLWAEDLVRGHRFDIRLGGESAWRSLQAQAGSYWFLTGGGPQELPGIEEEAVVVAGATSAGGATPPPDLYLQESLMRWGGWSLAARLPGTSLGPADEVGADPDATQPDPSLRFRAALGVAPGSLPRLRYGQSYHVRARAVDLAGSSAALDDDNPAVAESPPVHYLRFDPVPSPVTVLAHPAVVPGEKAETLVVRTDTSAGPAGDDTVTETRRHVVPPRGSVAQAEHHGMFDLADHPGQPLDPGAHAAYASRDAEDLATHPDGVADPDDPQRSKYFPVPHLTIQHLSDPLARAATVRGLPEGSGGTGTRTVVPFAVDDWPNWDSFGLRVTGGPASSWSFDPVQRMLDLVVAPAEDLDLRLSSKPEDDQVSLMGVLSWIRAWREANPSHPSVTGTTMEALVAEAAAGHHWMCTPWRTIRVVHAVRRPLADPDMPEGQLSIARDHGDTHATVQCRPMLLHRRSTSKVDIEATWSEHVDSGPGGPDPTESTSVRSVPISITIDPRSGEDDEEFVSERHEFGDTRHRLVTYQAVATSAFVEHFRDATAVVVPESAPAQVDARGLVASTVVVTGDDGAELRQGTDGDYTVDEAAGTISRVPTGTLAAGATVDVGFVVPAITTASVPRTRVVPSSARPAAPLLEYVVPTFAHEVGDGGARTRRGRGLRVYLRRPWWSSGDGEQLAVVLWPGAAGGGPLPEDLESHVTQWGFDPVSAWSTSSNPPAPMPPHPTQAHFALSTGAVEGLSLPGVPGTTVDIAPHDVVYDPQRDLWSADITVGFGHGDRTYWPFLRLALARYQPHSLAGVSLSRVVLTDFVQVAPDRTVTVASNRQGHRVVTVTGRTHARNGAVAGPPTMRVTIEATEPDVDDPDLRWQRLVTRAGVPNPVVLQASLQDGNHATWSGEVVVPPTQGPTRLVVEEVERHATTSASSFVPRDTAERVVFLDTIDL</sequence>
<dbReference type="EMBL" id="CP031165">
    <property type="protein sequence ID" value="AXV08334.1"/>
    <property type="molecule type" value="Genomic_DNA"/>
</dbReference>
<organism evidence="2 3">
    <name type="scientific">Euzebya pacifica</name>
    <dbReference type="NCBI Taxonomy" id="1608957"/>
    <lineage>
        <taxon>Bacteria</taxon>
        <taxon>Bacillati</taxon>
        <taxon>Actinomycetota</taxon>
        <taxon>Nitriliruptoria</taxon>
        <taxon>Euzebyales</taxon>
    </lineage>
</organism>
<dbReference type="OrthoDB" id="9148571at2"/>
<evidence type="ECO:0000256" key="1">
    <source>
        <dbReference type="SAM" id="MobiDB-lite"/>
    </source>
</evidence>
<dbReference type="KEGG" id="euz:DVS28_a3661"/>
<protein>
    <submittedName>
        <fullName evidence="2">Uncharacterized protein</fullName>
    </submittedName>
</protein>
<name>A0A346Y1I7_9ACTN</name>
<keyword evidence="3" id="KW-1185">Reference proteome</keyword>
<evidence type="ECO:0000313" key="3">
    <source>
        <dbReference type="Proteomes" id="UP000264006"/>
    </source>
</evidence>
<dbReference type="Proteomes" id="UP000264006">
    <property type="component" value="Chromosome"/>
</dbReference>